<evidence type="ECO:0000256" key="4">
    <source>
        <dbReference type="ARBA" id="ARBA00022679"/>
    </source>
</evidence>
<dbReference type="InterPro" id="IPR012734">
    <property type="entry name" value="DhaK_ATP"/>
</dbReference>
<evidence type="ECO:0000256" key="8">
    <source>
        <dbReference type="ARBA" id="ARBA00022840"/>
    </source>
</evidence>
<dbReference type="GO" id="GO:0004371">
    <property type="term" value="F:glycerone kinase activity"/>
    <property type="evidence" value="ECO:0007669"/>
    <property type="project" value="UniProtKB-EC"/>
</dbReference>
<dbReference type="GO" id="GO:0005524">
    <property type="term" value="F:ATP binding"/>
    <property type="evidence" value="ECO:0007669"/>
    <property type="project" value="UniProtKB-KW"/>
</dbReference>
<dbReference type="UniPathway" id="UPA00617">
    <property type="reaction ID" value="UER00669"/>
</dbReference>
<comment type="catalytic activity">
    <reaction evidence="9">
        <text>D-glyceraldehyde + ATP = D-glyceraldehyde 3-phosphate + ADP + H(+)</text>
        <dbReference type="Rhea" id="RHEA:13941"/>
        <dbReference type="ChEBI" id="CHEBI:15378"/>
        <dbReference type="ChEBI" id="CHEBI:17378"/>
        <dbReference type="ChEBI" id="CHEBI:30616"/>
        <dbReference type="ChEBI" id="CHEBI:59776"/>
        <dbReference type="ChEBI" id="CHEBI:456216"/>
        <dbReference type="EC" id="2.7.1.28"/>
    </reaction>
</comment>
<dbReference type="InterPro" id="IPR036117">
    <property type="entry name" value="DhaL_dom_sf"/>
</dbReference>
<evidence type="ECO:0000256" key="11">
    <source>
        <dbReference type="PIRSR" id="PIRSR612734-1"/>
    </source>
</evidence>
<keyword evidence="5" id="KW-0547">Nucleotide-binding</keyword>
<dbReference type="RefSeq" id="XP_007911882.1">
    <property type="nucleotide sequence ID" value="XM_007913691.1"/>
</dbReference>
<comment type="catalytic activity">
    <reaction evidence="10">
        <text>dihydroxyacetone + ATP = dihydroxyacetone phosphate + ADP + H(+)</text>
        <dbReference type="Rhea" id="RHEA:15773"/>
        <dbReference type="ChEBI" id="CHEBI:15378"/>
        <dbReference type="ChEBI" id="CHEBI:16016"/>
        <dbReference type="ChEBI" id="CHEBI:30616"/>
        <dbReference type="ChEBI" id="CHEBI:57642"/>
        <dbReference type="ChEBI" id="CHEBI:456216"/>
        <dbReference type="EC" id="2.7.1.29"/>
    </reaction>
</comment>
<dbReference type="InterPro" id="IPR050861">
    <property type="entry name" value="Dihydroxyacetone_Kinase"/>
</dbReference>
<evidence type="ECO:0000313" key="16">
    <source>
        <dbReference type="EMBL" id="EOO03350.1"/>
    </source>
</evidence>
<dbReference type="Pfam" id="PF02734">
    <property type="entry name" value="Dak2"/>
    <property type="match status" value="1"/>
</dbReference>
<dbReference type="SUPFAM" id="SSF82549">
    <property type="entry name" value="DAK1/DegV-like"/>
    <property type="match status" value="1"/>
</dbReference>
<evidence type="ECO:0000256" key="9">
    <source>
        <dbReference type="ARBA" id="ARBA00047974"/>
    </source>
</evidence>
<comment type="function">
    <text evidence="1">Catalyzes both the phosphorylation of dihydroxyacetone and of glyceraldehyde.</text>
</comment>
<dbReference type="GO" id="GO:0050354">
    <property type="term" value="F:triokinase activity"/>
    <property type="evidence" value="ECO:0007669"/>
    <property type="project" value="UniProtKB-EC"/>
</dbReference>
<dbReference type="OrthoDB" id="1724672at2759"/>
<feature type="region of interest" description="Disordered" evidence="13">
    <location>
        <begin position="345"/>
        <end position="369"/>
    </location>
</feature>
<dbReference type="SMART" id="SM01120">
    <property type="entry name" value="Dak2"/>
    <property type="match status" value="1"/>
</dbReference>
<evidence type="ECO:0000256" key="6">
    <source>
        <dbReference type="ARBA" id="ARBA00022777"/>
    </source>
</evidence>
<sequence>MSSKHLSNDITALVQASLRSATLLNPQVGFDSENKTVYLRSASSSDNVAIVSGGGSGHEPAYAAFVGHGLLSGAVAGSIFASPSADQVFQCLMRLGAEKPGRGILVIIMNYTGDALHFGMAIEKARARGLKAQLLIVGDDVGVGRAKSGRVGRRGLAGTVLVQKIAGALAARGAAIEKVFEMASLVASNVATVGASLSHVHVPGRVASKDELDGNDEIEIGMGIHNEEGFGRVKTDLQGLISMLLKQLLDTSDKDRGFIEIKSGEPAVLMINNLGGLSQLELGAVTTEVYKQLGDNYGIIPKRVLAGTYMSSLNGLGFSVTLLKLVNKDFVELLDDKAEATGWIPPAPPASWKLQGSSGNDQTEKLDFSEKDTPSNLTVKQADVQKYLTIGLKNLIEAEPEVTKYDTLVGDGDCGLCLKVGAEAVLSYVQSQPTTDAVQLVSQLAHVIEKSMDGTSGALYAIFINALATKLREADREAQPTQATPVIWAKALQGAMEALGRYTPARPGDRTVVDALAPFIEAFTSSGDISTAVQAARKGCENTKGMEASLGRSVYVGGDEWKNCPDPGAFGLVKFLEGFVGV</sequence>
<dbReference type="Gene3D" id="1.25.40.340">
    <property type="match status" value="1"/>
</dbReference>
<keyword evidence="6 16" id="KW-0418">Kinase</keyword>
<evidence type="ECO:0000256" key="10">
    <source>
        <dbReference type="ARBA" id="ARBA00048898"/>
    </source>
</evidence>
<feature type="domain" description="DhaK" evidence="15">
    <location>
        <begin position="9"/>
        <end position="343"/>
    </location>
</feature>
<dbReference type="PROSITE" id="PS51481">
    <property type="entry name" value="DHAK"/>
    <property type="match status" value="1"/>
</dbReference>
<dbReference type="HOGENOM" id="CLU_017054_6_0_1"/>
<evidence type="ECO:0000256" key="5">
    <source>
        <dbReference type="ARBA" id="ARBA00022741"/>
    </source>
</evidence>
<protein>
    <submittedName>
        <fullName evidence="16">Putative dihydroxyacetone kinase protein</fullName>
    </submittedName>
</protein>
<gene>
    <name evidence="16" type="ORF">UCRPA7_1104</name>
</gene>
<evidence type="ECO:0000259" key="14">
    <source>
        <dbReference type="PROSITE" id="PS51480"/>
    </source>
</evidence>
<dbReference type="InterPro" id="IPR004007">
    <property type="entry name" value="DhaL_dom"/>
</dbReference>
<evidence type="ECO:0000256" key="13">
    <source>
        <dbReference type="SAM" id="MobiDB-lite"/>
    </source>
</evidence>
<accession>R8BVL6</accession>
<evidence type="ECO:0000256" key="7">
    <source>
        <dbReference type="ARBA" id="ARBA00022798"/>
    </source>
</evidence>
<dbReference type="InterPro" id="IPR004006">
    <property type="entry name" value="DhaK_dom"/>
</dbReference>
<comment type="similarity">
    <text evidence="3">Belongs to the dihydroxyacetone kinase (DAK) family.</text>
</comment>
<dbReference type="Proteomes" id="UP000014074">
    <property type="component" value="Unassembled WGS sequence"/>
</dbReference>
<organism evidence="16 17">
    <name type="scientific">Phaeoacremonium minimum (strain UCR-PA7)</name>
    <name type="common">Esca disease fungus</name>
    <name type="synonym">Togninia minima</name>
    <dbReference type="NCBI Taxonomy" id="1286976"/>
    <lineage>
        <taxon>Eukaryota</taxon>
        <taxon>Fungi</taxon>
        <taxon>Dikarya</taxon>
        <taxon>Ascomycota</taxon>
        <taxon>Pezizomycotina</taxon>
        <taxon>Sordariomycetes</taxon>
        <taxon>Sordariomycetidae</taxon>
        <taxon>Togniniales</taxon>
        <taxon>Togniniaceae</taxon>
        <taxon>Phaeoacremonium</taxon>
    </lineage>
</organism>
<dbReference type="GO" id="GO:0005829">
    <property type="term" value="C:cytosol"/>
    <property type="evidence" value="ECO:0007669"/>
    <property type="project" value="TreeGrafter"/>
</dbReference>
<evidence type="ECO:0000256" key="12">
    <source>
        <dbReference type="PIRSR" id="PIRSR612734-2"/>
    </source>
</evidence>
<dbReference type="FunFam" id="1.25.40.340:FF:000001">
    <property type="entry name" value="Dihydroxyacetone kinase 1"/>
    <property type="match status" value="1"/>
</dbReference>
<dbReference type="NCBIfam" id="TIGR02361">
    <property type="entry name" value="dak_ATP"/>
    <property type="match status" value="1"/>
</dbReference>
<feature type="binding site" evidence="12">
    <location>
        <position position="114"/>
    </location>
    <ligand>
        <name>substrate</name>
    </ligand>
</feature>
<dbReference type="Gene3D" id="3.30.1180.20">
    <property type="entry name" value="Dihydroxyacetone kinase, domain 2"/>
    <property type="match status" value="1"/>
</dbReference>
<dbReference type="PROSITE" id="PS51480">
    <property type="entry name" value="DHAL"/>
    <property type="match status" value="1"/>
</dbReference>
<keyword evidence="8" id="KW-0067">ATP-binding</keyword>
<keyword evidence="7" id="KW-0319">Glycerol metabolism</keyword>
<keyword evidence="17" id="KW-1185">Reference proteome</keyword>
<evidence type="ECO:0000313" key="17">
    <source>
        <dbReference type="Proteomes" id="UP000014074"/>
    </source>
</evidence>
<evidence type="ECO:0000259" key="15">
    <source>
        <dbReference type="PROSITE" id="PS51481"/>
    </source>
</evidence>
<proteinExistence type="inferred from homology"/>
<evidence type="ECO:0000256" key="2">
    <source>
        <dbReference type="ARBA" id="ARBA00004778"/>
    </source>
</evidence>
<dbReference type="KEGG" id="tmn:UCRPA7_1104"/>
<feature type="active site" description="Tele-hemiaminal-histidine intermediate" evidence="11">
    <location>
        <position position="225"/>
    </location>
</feature>
<dbReference type="GO" id="GO:0019588">
    <property type="term" value="P:anaerobic glycerol catabolic process"/>
    <property type="evidence" value="ECO:0007669"/>
    <property type="project" value="UniProtKB-UniPathway"/>
</dbReference>
<evidence type="ECO:0000256" key="3">
    <source>
        <dbReference type="ARBA" id="ARBA00008757"/>
    </source>
</evidence>
<dbReference type="SUPFAM" id="SSF101473">
    <property type="entry name" value="DhaL-like"/>
    <property type="match status" value="1"/>
</dbReference>
<feature type="domain" description="DhaL" evidence="14">
    <location>
        <begin position="382"/>
        <end position="581"/>
    </location>
</feature>
<dbReference type="PANTHER" id="PTHR28629">
    <property type="entry name" value="TRIOKINASE/FMN CYCLASE"/>
    <property type="match status" value="1"/>
</dbReference>
<keyword evidence="4" id="KW-0808">Transferase</keyword>
<name>R8BVL6_PHAM7</name>
<dbReference type="GeneID" id="19321222"/>
<dbReference type="Pfam" id="PF02733">
    <property type="entry name" value="Dak1"/>
    <property type="match status" value="1"/>
</dbReference>
<dbReference type="Gene3D" id="3.40.50.10440">
    <property type="entry name" value="Dihydroxyacetone kinase, domain 1"/>
    <property type="match status" value="1"/>
</dbReference>
<feature type="binding site" evidence="12">
    <location>
        <begin position="55"/>
        <end position="58"/>
    </location>
    <ligand>
        <name>substrate</name>
    </ligand>
</feature>
<dbReference type="PANTHER" id="PTHR28629:SF14">
    <property type="entry name" value="DIHYDROXYACETONE KINASE 1"/>
    <property type="match status" value="1"/>
</dbReference>
<evidence type="ECO:0000256" key="1">
    <source>
        <dbReference type="ARBA" id="ARBA00003264"/>
    </source>
</evidence>
<dbReference type="EMBL" id="KB932835">
    <property type="protein sequence ID" value="EOO03350.1"/>
    <property type="molecule type" value="Genomic_DNA"/>
</dbReference>
<comment type="pathway">
    <text evidence="2">Polyol metabolism; glycerol fermentation; glycerone phosphate from glycerol (oxidative route): step 2/2.</text>
</comment>
<dbReference type="AlphaFoldDB" id="R8BVL6"/>
<dbReference type="eggNOG" id="KOG2426">
    <property type="taxonomic scope" value="Eukaryota"/>
</dbReference>
<reference evidence="17" key="1">
    <citation type="journal article" date="2013" name="Genome Announc.">
        <title>Draft genome sequence of the ascomycete Phaeoacremonium aleophilum strain UCR-PA7, a causal agent of the esca disease complex in grapevines.</title>
        <authorList>
            <person name="Blanco-Ulate B."/>
            <person name="Rolshausen P."/>
            <person name="Cantu D."/>
        </authorList>
    </citation>
    <scope>NUCLEOTIDE SEQUENCE [LARGE SCALE GENOMIC DNA]</scope>
    <source>
        <strain evidence="17">UCR-PA7</strain>
    </source>
</reference>
<dbReference type="FunFam" id="3.30.1180.20:FF:000001">
    <property type="entry name" value="Dihydroxyacetone kinase 1"/>
    <property type="match status" value="1"/>
</dbReference>
<dbReference type="FunFam" id="3.40.50.10440:FF:000001">
    <property type="entry name" value="Dihydroxyacetone kinase, DhaK subunit"/>
    <property type="match status" value="1"/>
</dbReference>